<gene>
    <name evidence="5" type="ORF">ACFOOT_03130</name>
</gene>
<dbReference type="SMART" id="SM00646">
    <property type="entry name" value="Ami_3"/>
    <property type="match status" value="1"/>
</dbReference>
<organism evidence="5 6">
    <name type="scientific">Novosphingobium pokkalii</name>
    <dbReference type="NCBI Taxonomy" id="1770194"/>
    <lineage>
        <taxon>Bacteria</taxon>
        <taxon>Pseudomonadati</taxon>
        <taxon>Pseudomonadota</taxon>
        <taxon>Alphaproteobacteria</taxon>
        <taxon>Sphingomonadales</taxon>
        <taxon>Sphingomonadaceae</taxon>
        <taxon>Novosphingobium</taxon>
    </lineage>
</organism>
<evidence type="ECO:0000256" key="2">
    <source>
        <dbReference type="ARBA" id="ARBA00011901"/>
    </source>
</evidence>
<feature type="domain" description="MurNAc-LAA" evidence="4">
    <location>
        <begin position="136"/>
        <end position="290"/>
    </location>
</feature>
<accession>A0ABV7UZ39</accession>
<evidence type="ECO:0000256" key="1">
    <source>
        <dbReference type="ARBA" id="ARBA00001561"/>
    </source>
</evidence>
<dbReference type="Pfam" id="PF01520">
    <property type="entry name" value="Amidase_3"/>
    <property type="match status" value="1"/>
</dbReference>
<proteinExistence type="predicted"/>
<dbReference type="InterPro" id="IPR050695">
    <property type="entry name" value="N-acetylmuramoyl_amidase_3"/>
</dbReference>
<comment type="caution">
    <text evidence="5">The sequence shown here is derived from an EMBL/GenBank/DDBJ whole genome shotgun (WGS) entry which is preliminary data.</text>
</comment>
<name>A0ABV7UZ39_9SPHN</name>
<evidence type="ECO:0000313" key="5">
    <source>
        <dbReference type="EMBL" id="MFC3670410.1"/>
    </source>
</evidence>
<evidence type="ECO:0000259" key="4">
    <source>
        <dbReference type="SMART" id="SM00646"/>
    </source>
</evidence>
<evidence type="ECO:0000256" key="3">
    <source>
        <dbReference type="ARBA" id="ARBA00022801"/>
    </source>
</evidence>
<dbReference type="Proteomes" id="UP001595683">
    <property type="component" value="Unassembled WGS sequence"/>
</dbReference>
<dbReference type="PANTHER" id="PTHR30404">
    <property type="entry name" value="N-ACETYLMURAMOYL-L-ALANINE AMIDASE"/>
    <property type="match status" value="1"/>
</dbReference>
<keyword evidence="6" id="KW-1185">Reference proteome</keyword>
<evidence type="ECO:0000313" key="6">
    <source>
        <dbReference type="Proteomes" id="UP001595683"/>
    </source>
</evidence>
<keyword evidence="3" id="KW-0378">Hydrolase</keyword>
<dbReference type="Gene3D" id="3.40.630.40">
    <property type="entry name" value="Zn-dependent exopeptidases"/>
    <property type="match status" value="1"/>
</dbReference>
<reference evidence="6" key="1">
    <citation type="journal article" date="2019" name="Int. J. Syst. Evol. Microbiol.">
        <title>The Global Catalogue of Microorganisms (GCM) 10K type strain sequencing project: providing services to taxonomists for standard genome sequencing and annotation.</title>
        <authorList>
            <consortium name="The Broad Institute Genomics Platform"/>
            <consortium name="The Broad Institute Genome Sequencing Center for Infectious Disease"/>
            <person name="Wu L."/>
            <person name="Ma J."/>
        </authorList>
    </citation>
    <scope>NUCLEOTIDE SEQUENCE [LARGE SCALE GENOMIC DNA]</scope>
    <source>
        <strain evidence="6">KCTC 42224</strain>
    </source>
</reference>
<dbReference type="CDD" id="cd02696">
    <property type="entry name" value="MurNAc-LAA"/>
    <property type="match status" value="1"/>
</dbReference>
<dbReference type="InterPro" id="IPR002508">
    <property type="entry name" value="MurNAc-LAA_cat"/>
</dbReference>
<dbReference type="RefSeq" id="WP_191323266.1">
    <property type="nucleotide sequence ID" value="NZ_BMZP01000003.1"/>
</dbReference>
<dbReference type="PANTHER" id="PTHR30404:SF0">
    <property type="entry name" value="N-ACETYLMURAMOYL-L-ALANINE AMIDASE AMIC"/>
    <property type="match status" value="1"/>
</dbReference>
<sequence>MVKLPRLPVPQWLAIAALFVVPLLAAVVWARVVLGVGAGRGGQVPAYVVRVALPDGTRPIDLPPILGPADASRPLVVIDAGHGGHDPGASGEGSLREKQLTLALALALRDALLAQGHVRVALTRSDDRFLALEERSGIARRLHADLFLSIHADSAPSADAGGATVYTLSDKGSDAVADALARRENRADTVNGVTLEGQSGAVSSILVDLSRREMRTRSIRLADLILREGQGPIRFHVDPRREAAFVVLKSLDLPSALMEAGYISNAADARSMTDKAWRNGFAAAVARAIAIFLAEQDSRSPGVG</sequence>
<protein>
    <recommendedName>
        <fullName evidence="2">N-acetylmuramoyl-L-alanine amidase</fullName>
        <ecNumber evidence="2">3.5.1.28</ecNumber>
    </recommendedName>
</protein>
<comment type="catalytic activity">
    <reaction evidence="1">
        <text>Hydrolyzes the link between N-acetylmuramoyl residues and L-amino acid residues in certain cell-wall glycopeptides.</text>
        <dbReference type="EC" id="3.5.1.28"/>
    </reaction>
</comment>
<dbReference type="EC" id="3.5.1.28" evidence="2"/>
<dbReference type="SUPFAM" id="SSF53187">
    <property type="entry name" value="Zn-dependent exopeptidases"/>
    <property type="match status" value="1"/>
</dbReference>
<dbReference type="EMBL" id="JBHRYE010000007">
    <property type="protein sequence ID" value="MFC3670410.1"/>
    <property type="molecule type" value="Genomic_DNA"/>
</dbReference>